<evidence type="ECO:0000259" key="7">
    <source>
        <dbReference type="Pfam" id="PF12849"/>
    </source>
</evidence>
<dbReference type="PIRSF" id="PIRSF002756">
    <property type="entry name" value="PstS"/>
    <property type="match status" value="1"/>
</dbReference>
<feature type="signal peptide" evidence="6">
    <location>
        <begin position="1"/>
        <end position="24"/>
    </location>
</feature>
<feature type="region of interest" description="Disordered" evidence="5">
    <location>
        <begin position="208"/>
        <end position="230"/>
    </location>
</feature>
<accession>A0A199NU90</accession>
<dbReference type="AlphaFoldDB" id="A0A199NU90"/>
<feature type="compositionally biased region" description="Basic and acidic residues" evidence="5">
    <location>
        <begin position="352"/>
        <end position="367"/>
    </location>
</feature>
<organism evidence="8 9">
    <name type="scientific">Rothia kristinae</name>
    <dbReference type="NCBI Taxonomy" id="37923"/>
    <lineage>
        <taxon>Bacteria</taxon>
        <taxon>Bacillati</taxon>
        <taxon>Actinomycetota</taxon>
        <taxon>Actinomycetes</taxon>
        <taxon>Micrococcales</taxon>
        <taxon>Micrococcaceae</taxon>
        <taxon>Rothia</taxon>
    </lineage>
</organism>
<feature type="region of interest" description="Disordered" evidence="5">
    <location>
        <begin position="26"/>
        <end position="49"/>
    </location>
</feature>
<dbReference type="PROSITE" id="PS51257">
    <property type="entry name" value="PROKAR_LIPOPROTEIN"/>
    <property type="match status" value="1"/>
</dbReference>
<protein>
    <recommendedName>
        <fullName evidence="4">Phosphate-binding protein</fullName>
    </recommendedName>
</protein>
<feature type="domain" description="PBP" evidence="7">
    <location>
        <begin position="40"/>
        <end position="334"/>
    </location>
</feature>
<evidence type="ECO:0000313" key="9">
    <source>
        <dbReference type="Proteomes" id="UP000053171"/>
    </source>
</evidence>
<dbReference type="NCBIfam" id="TIGR00975">
    <property type="entry name" value="3a0107s03"/>
    <property type="match status" value="1"/>
</dbReference>
<evidence type="ECO:0000256" key="4">
    <source>
        <dbReference type="PIRNR" id="PIRNR002756"/>
    </source>
</evidence>
<dbReference type="RefSeq" id="WP_064724957.1">
    <property type="nucleotide sequence ID" value="NZ_JADPWM010000001.1"/>
</dbReference>
<dbReference type="CDD" id="cd13565">
    <property type="entry name" value="PBP2_PstS"/>
    <property type="match status" value="1"/>
</dbReference>
<dbReference type="Pfam" id="PF12849">
    <property type="entry name" value="PBP_like_2"/>
    <property type="match status" value="1"/>
</dbReference>
<feature type="chain" id="PRO_5039528907" description="Phosphate-binding protein" evidence="6">
    <location>
        <begin position="25"/>
        <end position="367"/>
    </location>
</feature>
<dbReference type="GO" id="GO:0042301">
    <property type="term" value="F:phosphate ion binding"/>
    <property type="evidence" value="ECO:0007669"/>
    <property type="project" value="InterPro"/>
</dbReference>
<evidence type="ECO:0000256" key="5">
    <source>
        <dbReference type="SAM" id="MobiDB-lite"/>
    </source>
</evidence>
<dbReference type="SUPFAM" id="SSF53850">
    <property type="entry name" value="Periplasmic binding protein-like II"/>
    <property type="match status" value="1"/>
</dbReference>
<comment type="similarity">
    <text evidence="1 4">Belongs to the PstS family.</text>
</comment>
<dbReference type="InterPro" id="IPR005673">
    <property type="entry name" value="ABC_phos-bd_PstS"/>
</dbReference>
<comment type="caution">
    <text evidence="8">The sequence shown here is derived from an EMBL/GenBank/DDBJ whole genome shotgun (WGS) entry which is preliminary data.</text>
</comment>
<keyword evidence="9" id="KW-1185">Reference proteome</keyword>
<name>A0A199NU90_9MICC</name>
<evidence type="ECO:0000256" key="2">
    <source>
        <dbReference type="ARBA" id="ARBA00022448"/>
    </source>
</evidence>
<keyword evidence="2 4" id="KW-0813">Transport</keyword>
<evidence type="ECO:0000256" key="6">
    <source>
        <dbReference type="SAM" id="SignalP"/>
    </source>
</evidence>
<evidence type="ECO:0000313" key="8">
    <source>
        <dbReference type="EMBL" id="OAX52482.1"/>
    </source>
</evidence>
<dbReference type="InterPro" id="IPR024370">
    <property type="entry name" value="PBP_domain"/>
</dbReference>
<dbReference type="PANTHER" id="PTHR42996">
    <property type="entry name" value="PHOSPHATE-BINDING PROTEIN PSTS"/>
    <property type="match status" value="1"/>
</dbReference>
<dbReference type="Gene3D" id="3.40.190.10">
    <property type="entry name" value="Periplasmic binding protein-like II"/>
    <property type="match status" value="2"/>
</dbReference>
<proteinExistence type="inferred from homology"/>
<gene>
    <name evidence="8" type="ORF">AN277_0202360</name>
</gene>
<evidence type="ECO:0000256" key="3">
    <source>
        <dbReference type="ARBA" id="ARBA00022592"/>
    </source>
</evidence>
<dbReference type="InterPro" id="IPR050962">
    <property type="entry name" value="Phosphate-bind_PstS"/>
</dbReference>
<reference evidence="8" key="1">
    <citation type="submission" date="2016-06" db="EMBL/GenBank/DDBJ databases">
        <title>Identification of putative biosynthetic pathways for the production of bioactive secondary metabolites by the marine actinomycete Kocuria kristinae RUTW2-3.</title>
        <authorList>
            <person name="Waterworth S.C."/>
            <person name="Walmsley T.A."/>
            <person name="Matongo T."/>
            <person name="Davies-Coleman M.T."/>
            <person name="Dorrington R.A."/>
        </authorList>
    </citation>
    <scope>NUCLEOTIDE SEQUENCE [LARGE SCALE GENOMIC DNA]</scope>
    <source>
        <strain evidence="8">RUTW2-3</strain>
    </source>
</reference>
<evidence type="ECO:0000256" key="1">
    <source>
        <dbReference type="ARBA" id="ARBA00008725"/>
    </source>
</evidence>
<dbReference type="EMBL" id="LJBJ02000003">
    <property type="protein sequence ID" value="OAX52482.1"/>
    <property type="molecule type" value="Genomic_DNA"/>
</dbReference>
<dbReference type="GO" id="GO:0035435">
    <property type="term" value="P:phosphate ion transmembrane transport"/>
    <property type="evidence" value="ECO:0007669"/>
    <property type="project" value="InterPro"/>
</dbReference>
<dbReference type="PANTHER" id="PTHR42996:SF1">
    <property type="entry name" value="PHOSPHATE-BINDING PROTEIN PSTS"/>
    <property type="match status" value="1"/>
</dbReference>
<dbReference type="Proteomes" id="UP000053171">
    <property type="component" value="Unassembled WGS sequence"/>
</dbReference>
<feature type="region of interest" description="Disordered" evidence="5">
    <location>
        <begin position="335"/>
        <end position="367"/>
    </location>
</feature>
<dbReference type="GO" id="GO:0043190">
    <property type="term" value="C:ATP-binding cassette (ABC) transporter complex"/>
    <property type="evidence" value="ECO:0007669"/>
    <property type="project" value="InterPro"/>
</dbReference>
<keyword evidence="3 4" id="KW-0592">Phosphate transport</keyword>
<keyword evidence="6" id="KW-0732">Signal</keyword>
<sequence>MKISRIGRWAALAAVGSLALTACGSDDATGSRDSGSAGSDSSVSGTLSGVGASSQQAAMTAWQSGYQSAHSGATVQYSPDGSGAGREAFLAGGASFAGSDVPLTDDEVEKAKSQCGDGGAMDIPVYVSPISVAFNLKGIDSLNLDAKTIAEIFSGKITQWNDPAIADQNEGTDLPDTKITTVHRSDDSGTTKNFTDYLADASQGAWTEKASGNWPSGLSGEANKGTSGVVSTTKTTEGAITYADSSAVGDLGAAKIKAGDGYVSHEEENVARAVENAKRLDGRSEHDIALEIDHEGTDGAYPIVLVSYHIICSAYDKQETVDQVKAFETYVTSEDGQKAAADAAHSTPLPQKLRDEAKAAIDTVKTK</sequence>